<dbReference type="Pfam" id="PF00931">
    <property type="entry name" value="NB-ARC"/>
    <property type="match status" value="1"/>
</dbReference>
<evidence type="ECO:0000256" key="1">
    <source>
        <dbReference type="ARBA" id="ARBA00022737"/>
    </source>
</evidence>
<evidence type="ECO:0000259" key="7">
    <source>
        <dbReference type="Pfam" id="PF23559"/>
    </source>
</evidence>
<protein>
    <submittedName>
        <fullName evidence="9">NB-ARC domain, LRR domain containing protein</fullName>
    </submittedName>
</protein>
<evidence type="ECO:0000259" key="8">
    <source>
        <dbReference type="Pfam" id="PF23598"/>
    </source>
</evidence>
<keyword evidence="3" id="KW-0611">Plant defense</keyword>
<dbReference type="Proteomes" id="UP000237000">
    <property type="component" value="Unassembled WGS sequence"/>
</dbReference>
<dbReference type="Gene3D" id="3.80.10.10">
    <property type="entry name" value="Ribonuclease Inhibitor"/>
    <property type="match status" value="1"/>
</dbReference>
<dbReference type="GO" id="GO:0098542">
    <property type="term" value="P:defense response to other organism"/>
    <property type="evidence" value="ECO:0007669"/>
    <property type="project" value="TreeGrafter"/>
</dbReference>
<dbReference type="PANTHER" id="PTHR23155">
    <property type="entry name" value="DISEASE RESISTANCE PROTEIN RP"/>
    <property type="match status" value="1"/>
</dbReference>
<keyword evidence="4" id="KW-0175">Coiled coil</keyword>
<dbReference type="GO" id="GO:0043531">
    <property type="term" value="F:ADP binding"/>
    <property type="evidence" value="ECO:0007669"/>
    <property type="project" value="InterPro"/>
</dbReference>
<dbReference type="InterPro" id="IPR032675">
    <property type="entry name" value="LRR_dom_sf"/>
</dbReference>
<dbReference type="EMBL" id="JXTC01000017">
    <property type="protein sequence ID" value="PON99659.1"/>
    <property type="molecule type" value="Genomic_DNA"/>
</dbReference>
<dbReference type="CDD" id="cd14798">
    <property type="entry name" value="RX-CC_like"/>
    <property type="match status" value="1"/>
</dbReference>
<proteinExistence type="predicted"/>
<feature type="coiled-coil region" evidence="4">
    <location>
        <begin position="16"/>
        <end position="43"/>
    </location>
</feature>
<name>A0A2P5FPE5_TREOI</name>
<dbReference type="InterPro" id="IPR027417">
    <property type="entry name" value="P-loop_NTPase"/>
</dbReference>
<dbReference type="InterPro" id="IPR044974">
    <property type="entry name" value="Disease_R_plants"/>
</dbReference>
<evidence type="ECO:0000313" key="10">
    <source>
        <dbReference type="Proteomes" id="UP000237000"/>
    </source>
</evidence>
<dbReference type="InterPro" id="IPR036388">
    <property type="entry name" value="WH-like_DNA-bd_sf"/>
</dbReference>
<reference evidence="10" key="1">
    <citation type="submission" date="2016-06" db="EMBL/GenBank/DDBJ databases">
        <title>Parallel loss of symbiosis genes in relatives of nitrogen-fixing non-legume Parasponia.</title>
        <authorList>
            <person name="Van Velzen R."/>
            <person name="Holmer R."/>
            <person name="Bu F."/>
            <person name="Rutten L."/>
            <person name="Van Zeijl A."/>
            <person name="Liu W."/>
            <person name="Santuari L."/>
            <person name="Cao Q."/>
            <person name="Sharma T."/>
            <person name="Shen D."/>
            <person name="Roswanjaya Y."/>
            <person name="Wardhani T."/>
            <person name="Kalhor M.S."/>
            <person name="Jansen J."/>
            <person name="Van den Hoogen J."/>
            <person name="Gungor B."/>
            <person name="Hartog M."/>
            <person name="Hontelez J."/>
            <person name="Verver J."/>
            <person name="Yang W.-C."/>
            <person name="Schijlen E."/>
            <person name="Repin R."/>
            <person name="Schilthuizen M."/>
            <person name="Schranz E."/>
            <person name="Heidstra R."/>
            <person name="Miyata K."/>
            <person name="Fedorova E."/>
            <person name="Kohlen W."/>
            <person name="Bisseling T."/>
            <person name="Smit S."/>
            <person name="Geurts R."/>
        </authorList>
    </citation>
    <scope>NUCLEOTIDE SEQUENCE [LARGE SCALE GENOMIC DNA]</scope>
    <source>
        <strain evidence="10">cv. RG33-2</strain>
    </source>
</reference>
<gene>
    <name evidence="9" type="ORF">TorRG33x02_044240</name>
</gene>
<dbReference type="InterPro" id="IPR055414">
    <property type="entry name" value="LRR_R13L4/SHOC2-like"/>
</dbReference>
<dbReference type="InterPro" id="IPR038005">
    <property type="entry name" value="RX-like_CC"/>
</dbReference>
<dbReference type="Pfam" id="PF23598">
    <property type="entry name" value="LRR_14"/>
    <property type="match status" value="1"/>
</dbReference>
<dbReference type="AlphaFoldDB" id="A0A2P5FPE5"/>
<dbReference type="Gene3D" id="1.20.5.4130">
    <property type="match status" value="1"/>
</dbReference>
<keyword evidence="2" id="KW-0547">Nucleotide-binding</keyword>
<dbReference type="SUPFAM" id="SSF52058">
    <property type="entry name" value="L domain-like"/>
    <property type="match status" value="1"/>
</dbReference>
<evidence type="ECO:0000256" key="3">
    <source>
        <dbReference type="ARBA" id="ARBA00022821"/>
    </source>
</evidence>
<evidence type="ECO:0000313" key="9">
    <source>
        <dbReference type="EMBL" id="PON99659.1"/>
    </source>
</evidence>
<dbReference type="InterPro" id="IPR002182">
    <property type="entry name" value="NB-ARC"/>
</dbReference>
<dbReference type="InterPro" id="IPR058922">
    <property type="entry name" value="WHD_DRP"/>
</dbReference>
<feature type="domain" description="Disease resistance R13L4/SHOC-2-like LRR" evidence="8">
    <location>
        <begin position="549"/>
        <end position="877"/>
    </location>
</feature>
<evidence type="ECO:0000259" key="5">
    <source>
        <dbReference type="Pfam" id="PF00931"/>
    </source>
</evidence>
<evidence type="ECO:0000256" key="4">
    <source>
        <dbReference type="SAM" id="Coils"/>
    </source>
</evidence>
<dbReference type="FunFam" id="1.10.10.10:FF:000322">
    <property type="entry name" value="Probable disease resistance protein At1g63360"/>
    <property type="match status" value="1"/>
</dbReference>
<feature type="domain" description="Disease resistance protein winged helix" evidence="7">
    <location>
        <begin position="436"/>
        <end position="505"/>
    </location>
</feature>
<dbReference type="InParanoid" id="A0A2P5FPE5"/>
<dbReference type="Pfam" id="PF23559">
    <property type="entry name" value="WHD_DRP"/>
    <property type="match status" value="1"/>
</dbReference>
<evidence type="ECO:0000256" key="2">
    <source>
        <dbReference type="ARBA" id="ARBA00022741"/>
    </source>
</evidence>
<organism evidence="9 10">
    <name type="scientific">Trema orientale</name>
    <name type="common">Charcoal tree</name>
    <name type="synonym">Celtis orientalis</name>
    <dbReference type="NCBI Taxonomy" id="63057"/>
    <lineage>
        <taxon>Eukaryota</taxon>
        <taxon>Viridiplantae</taxon>
        <taxon>Streptophyta</taxon>
        <taxon>Embryophyta</taxon>
        <taxon>Tracheophyta</taxon>
        <taxon>Spermatophyta</taxon>
        <taxon>Magnoliopsida</taxon>
        <taxon>eudicotyledons</taxon>
        <taxon>Gunneridae</taxon>
        <taxon>Pentapetalae</taxon>
        <taxon>rosids</taxon>
        <taxon>fabids</taxon>
        <taxon>Rosales</taxon>
        <taxon>Cannabaceae</taxon>
        <taxon>Trema</taxon>
    </lineage>
</organism>
<dbReference type="PANTHER" id="PTHR23155:SF1205">
    <property type="entry name" value="DISEASE RESISTANCE PROTEIN RPM1"/>
    <property type="match status" value="1"/>
</dbReference>
<evidence type="ECO:0000259" key="6">
    <source>
        <dbReference type="Pfam" id="PF18052"/>
    </source>
</evidence>
<dbReference type="InterPro" id="IPR042197">
    <property type="entry name" value="Apaf_helical"/>
</dbReference>
<dbReference type="Gene3D" id="1.10.8.430">
    <property type="entry name" value="Helical domain of apoptotic protease-activating factors"/>
    <property type="match status" value="1"/>
</dbReference>
<dbReference type="PRINTS" id="PR00364">
    <property type="entry name" value="DISEASERSIST"/>
</dbReference>
<feature type="domain" description="Disease resistance N-terminal" evidence="6">
    <location>
        <begin position="6"/>
        <end position="90"/>
    </location>
</feature>
<dbReference type="SUPFAM" id="SSF52540">
    <property type="entry name" value="P-loop containing nucleoside triphosphate hydrolases"/>
    <property type="match status" value="1"/>
</dbReference>
<dbReference type="InterPro" id="IPR041118">
    <property type="entry name" value="Rx_N"/>
</dbReference>
<accession>A0A2P5FPE5</accession>
<sequence>MERSIGLLIGKIATVVENEVSLLREFQVELEEIKNELEYMESFINDSKRKKGLSDVEKTLVKTIKEKAHDIVDIIDEYTYYTNKKLSWNTFHKAIHFQETLTARHQLATKLQDMKRTIKEMGERNNRYYGSDRLDQQGNISEYDANWVTKSTGELALFQCDGDLVGIEEAKHELLDLLLHGGLDRTVVSVLGMGGSGKTSLVASLLRSAEVKKHFSGFYAWITVSQTNYTIDNLLRSMVKEFDEREGKDINLQELNNTNQTDLVKMIINKLQGKRYLVVLDDVWEIDNLWLVLRPALFANTLGSRVILTTRKEDIANFSFGVRSHAYNLKPLPESMAWELFWKKALPHDPDKCTGELEQIARHLVKKCGGLPLGLATLGALMSTKKLESGEWRVVLHRLNWELNNNPRLNVVRSIILLSFYELPCRLKQCFLYCCIFPEDYVFNQGRLIRLWIAEGFVEWGRGVTQEKMAERYVIELVHRCMLQVSIETYSIQSFRIHDLTRELIVSISETEKFCHVYNGQEVVPQGSRVYGLAMQANYREEVHKKMSKVRSFFVFDSNMDTSSLQILLRSFMLLRVLDLKDSPIAALPKEVLNCYNLRCLSLKSTLVEKLPKSIQKLRNLQTLDIRQTKIRVLPDGITKLSNLRHLYARQYIDSDKLLTAFNIFYSTQAPAGISELKNLQVLDSVEVGNDIYERLRGMTQLTRIGLTNVKEADGDDLCELIERMKQIDHLLVQASSAEEVLRIDQVSLASPSLNKLYLIGKLERTPRWFDSLQGLKILYLWWSKLSDDFLSHISELPNLTILNLNNTYEGNQLWFRRGFGKLTSLFVCNFVQLSEIIIERGVMPGLEELHIHRCVELRAMPRGLEHLTCLQEMYVRNVPTK</sequence>
<keyword evidence="1" id="KW-0677">Repeat</keyword>
<dbReference type="FunFam" id="3.40.50.300:FF:001091">
    <property type="entry name" value="Probable disease resistance protein At1g61300"/>
    <property type="match status" value="1"/>
</dbReference>
<dbReference type="OrthoDB" id="598235at2759"/>
<feature type="domain" description="NB-ARC" evidence="5">
    <location>
        <begin position="168"/>
        <end position="348"/>
    </location>
</feature>
<comment type="caution">
    <text evidence="9">The sequence shown here is derived from an EMBL/GenBank/DDBJ whole genome shotgun (WGS) entry which is preliminary data.</text>
</comment>
<dbReference type="Gene3D" id="1.10.10.10">
    <property type="entry name" value="Winged helix-like DNA-binding domain superfamily/Winged helix DNA-binding domain"/>
    <property type="match status" value="1"/>
</dbReference>
<dbReference type="Pfam" id="PF18052">
    <property type="entry name" value="Rx_N"/>
    <property type="match status" value="1"/>
</dbReference>
<dbReference type="Gene3D" id="3.40.50.300">
    <property type="entry name" value="P-loop containing nucleotide triphosphate hydrolases"/>
    <property type="match status" value="1"/>
</dbReference>
<keyword evidence="10" id="KW-1185">Reference proteome</keyword>